<dbReference type="InterPro" id="IPR011990">
    <property type="entry name" value="TPR-like_helical_dom_sf"/>
</dbReference>
<feature type="repeat" description="TPR" evidence="3">
    <location>
        <begin position="410"/>
        <end position="443"/>
    </location>
</feature>
<dbReference type="EMBL" id="CP159837">
    <property type="protein sequence ID" value="XCM38866.1"/>
    <property type="molecule type" value="Genomic_DNA"/>
</dbReference>
<dbReference type="GO" id="GO:0042802">
    <property type="term" value="F:identical protein binding"/>
    <property type="evidence" value="ECO:0007669"/>
    <property type="project" value="InterPro"/>
</dbReference>
<keyword evidence="1" id="KW-0677">Repeat</keyword>
<proteinExistence type="predicted"/>
<keyword evidence="4" id="KW-0812">Transmembrane</keyword>
<dbReference type="InterPro" id="IPR011717">
    <property type="entry name" value="TPR-4"/>
</dbReference>
<organism evidence="5">
    <name type="scientific">Planktothricoides raciborskii GIHE-MW2</name>
    <dbReference type="NCBI Taxonomy" id="2792601"/>
    <lineage>
        <taxon>Bacteria</taxon>
        <taxon>Bacillati</taxon>
        <taxon>Cyanobacteriota</taxon>
        <taxon>Cyanophyceae</taxon>
        <taxon>Oscillatoriophycideae</taxon>
        <taxon>Oscillatoriales</taxon>
        <taxon>Oscillatoriaceae</taxon>
        <taxon>Planktothricoides</taxon>
    </lineage>
</organism>
<sequence>MNNQQGLQTQLPTKSIFSIFRNPLLFFLVSSSLLGGILVFAKNLRAEDSVEKTFDELALVCGTWSDPEKRAEAIAACNQAINQNPHDPLVWTDRADALFAEKQYTEALLSYRRVLGMEPTNSPIMAKECATLSQLKKYTEAIAVCEKALNIDQNWQDTSPAIAWYNRGVAFRQLGNIEQALYSNDWALQLKPDFSLAWAERCTVLADLGSYSDALNACEQAIKTDRENDPNTLATIWGTQGLLFKQLKYYDEALKSYNQALVLNPKNAENWTEYGNILGILGRHGEASTAYQWAQKITPQSSLVLTNQCANLNRLGNYEEALKACDLALQEGDGNWGEYGPAMAWSQRGNALTGLGRYEEALTSANRALAINPNYPDAWSNRSATLWHLGRFPEALASTERAIALKSDSSLAWFNQARILTTLGQYEEAISAYELAIQGDANIGDRPSLAEIWVNQSAVFLRLSRYGEAVSATQQAIALDGTFSQAFYNQGLGFMGQGLYEDAVKAYEEAIKIDPQNADFWAGKGLAFQYLEAYPEAIAAFQKALELNPNHAQAKQNLEFVQYQLKKQAEKKA</sequence>
<accession>A0AAU8JI00</accession>
<protein>
    <submittedName>
        <fullName evidence="5">Tetratricopeptide repeat protein</fullName>
    </submittedName>
</protein>
<dbReference type="PROSITE" id="PS50293">
    <property type="entry name" value="TPR_REGION"/>
    <property type="match status" value="4"/>
</dbReference>
<feature type="repeat" description="TPR" evidence="3">
    <location>
        <begin position="450"/>
        <end position="483"/>
    </location>
</feature>
<dbReference type="InterPro" id="IPR013105">
    <property type="entry name" value="TPR_2"/>
</dbReference>
<keyword evidence="4" id="KW-1133">Transmembrane helix</keyword>
<feature type="repeat" description="TPR" evidence="3">
    <location>
        <begin position="234"/>
        <end position="267"/>
    </location>
</feature>
<dbReference type="PANTHER" id="PTHR44943:SF8">
    <property type="entry name" value="TPR REPEAT-CONTAINING PROTEIN MJ0263"/>
    <property type="match status" value="1"/>
</dbReference>
<feature type="transmembrane region" description="Helical" evidence="4">
    <location>
        <begin position="24"/>
        <end position="41"/>
    </location>
</feature>
<evidence type="ECO:0000256" key="1">
    <source>
        <dbReference type="ARBA" id="ARBA00022737"/>
    </source>
</evidence>
<dbReference type="PANTHER" id="PTHR44943">
    <property type="entry name" value="CELLULOSE SYNTHASE OPERON PROTEIN C"/>
    <property type="match status" value="1"/>
</dbReference>
<evidence type="ECO:0000256" key="2">
    <source>
        <dbReference type="ARBA" id="ARBA00022803"/>
    </source>
</evidence>
<dbReference type="InterPro" id="IPR051685">
    <property type="entry name" value="Ycf3/AcsC/BcsC/TPR_MFPF"/>
</dbReference>
<feature type="repeat" description="TPR" evidence="3">
    <location>
        <begin position="161"/>
        <end position="194"/>
    </location>
</feature>
<dbReference type="SMART" id="SM00028">
    <property type="entry name" value="TPR"/>
    <property type="match status" value="14"/>
</dbReference>
<feature type="repeat" description="TPR" evidence="3">
    <location>
        <begin position="342"/>
        <end position="375"/>
    </location>
</feature>
<dbReference type="Gene3D" id="1.25.40.10">
    <property type="entry name" value="Tetratricopeptide repeat domain"/>
    <property type="match status" value="7"/>
</dbReference>
<gene>
    <name evidence="5" type="ORF">ABWT76_001742</name>
</gene>
<dbReference type="Pfam" id="PF13424">
    <property type="entry name" value="TPR_12"/>
    <property type="match status" value="1"/>
</dbReference>
<name>A0AAU8JI00_9CYAN</name>
<keyword evidence="4" id="KW-0472">Membrane</keyword>
<dbReference type="SUPFAM" id="SSF48452">
    <property type="entry name" value="TPR-like"/>
    <property type="match status" value="2"/>
</dbReference>
<dbReference type="Pfam" id="PF00515">
    <property type="entry name" value="TPR_1"/>
    <property type="match status" value="2"/>
</dbReference>
<dbReference type="PROSITE" id="PS50005">
    <property type="entry name" value="TPR"/>
    <property type="match status" value="8"/>
</dbReference>
<evidence type="ECO:0000256" key="3">
    <source>
        <dbReference type="PROSITE-ProRule" id="PRU00339"/>
    </source>
</evidence>
<evidence type="ECO:0000313" key="5">
    <source>
        <dbReference type="EMBL" id="XCM38866.1"/>
    </source>
</evidence>
<dbReference type="Pfam" id="PF13432">
    <property type="entry name" value="TPR_16"/>
    <property type="match status" value="1"/>
</dbReference>
<reference evidence="5" key="1">
    <citation type="submission" date="2024-07" db="EMBL/GenBank/DDBJ databases">
        <authorList>
            <person name="Kim Y.J."/>
            <person name="Jeong J.Y."/>
        </authorList>
    </citation>
    <scope>NUCLEOTIDE SEQUENCE</scope>
    <source>
        <strain evidence="5">GIHE-MW2</strain>
    </source>
</reference>
<dbReference type="RefSeq" id="WP_054464622.1">
    <property type="nucleotide sequence ID" value="NZ_CP159837.1"/>
</dbReference>
<dbReference type="InterPro" id="IPR019734">
    <property type="entry name" value="TPR_rpt"/>
</dbReference>
<feature type="repeat" description="TPR" evidence="3">
    <location>
        <begin position="484"/>
        <end position="517"/>
    </location>
</feature>
<evidence type="ECO:0000256" key="4">
    <source>
        <dbReference type="SAM" id="Phobius"/>
    </source>
</evidence>
<dbReference type="Pfam" id="PF07721">
    <property type="entry name" value="TPR_4"/>
    <property type="match status" value="1"/>
</dbReference>
<keyword evidence="2 3" id="KW-0802">TPR repeat</keyword>
<feature type="repeat" description="TPR" evidence="3">
    <location>
        <begin position="518"/>
        <end position="551"/>
    </location>
</feature>
<dbReference type="Pfam" id="PF14559">
    <property type="entry name" value="TPR_19"/>
    <property type="match status" value="1"/>
</dbReference>
<dbReference type="Pfam" id="PF07719">
    <property type="entry name" value="TPR_2"/>
    <property type="match status" value="1"/>
</dbReference>
<dbReference type="AlphaFoldDB" id="A0AAU8JI00"/>
<feature type="repeat" description="TPR" evidence="3">
    <location>
        <begin position="88"/>
        <end position="121"/>
    </location>
</feature>